<keyword evidence="2" id="KW-1185">Reference proteome</keyword>
<proteinExistence type="predicted"/>
<organism evidence="1 2">
    <name type="scientific">Racocetra persica</name>
    <dbReference type="NCBI Taxonomy" id="160502"/>
    <lineage>
        <taxon>Eukaryota</taxon>
        <taxon>Fungi</taxon>
        <taxon>Fungi incertae sedis</taxon>
        <taxon>Mucoromycota</taxon>
        <taxon>Glomeromycotina</taxon>
        <taxon>Glomeromycetes</taxon>
        <taxon>Diversisporales</taxon>
        <taxon>Gigasporaceae</taxon>
        <taxon>Racocetra</taxon>
    </lineage>
</organism>
<feature type="non-terminal residue" evidence="1">
    <location>
        <position position="1"/>
    </location>
</feature>
<feature type="non-terminal residue" evidence="1">
    <location>
        <position position="54"/>
    </location>
</feature>
<evidence type="ECO:0000313" key="1">
    <source>
        <dbReference type="EMBL" id="CAG8837433.1"/>
    </source>
</evidence>
<name>A0ACA9SGA6_9GLOM</name>
<dbReference type="Proteomes" id="UP000789920">
    <property type="component" value="Unassembled WGS sequence"/>
</dbReference>
<gene>
    <name evidence="1" type="ORF">RPERSI_LOCUS30302</name>
</gene>
<evidence type="ECO:0000313" key="2">
    <source>
        <dbReference type="Proteomes" id="UP000789920"/>
    </source>
</evidence>
<protein>
    <submittedName>
        <fullName evidence="1">1729_t:CDS:1</fullName>
    </submittedName>
</protein>
<comment type="caution">
    <text evidence="1">The sequence shown here is derived from an EMBL/GenBank/DDBJ whole genome shotgun (WGS) entry which is preliminary data.</text>
</comment>
<reference evidence="1" key="1">
    <citation type="submission" date="2021-06" db="EMBL/GenBank/DDBJ databases">
        <authorList>
            <person name="Kallberg Y."/>
            <person name="Tangrot J."/>
            <person name="Rosling A."/>
        </authorList>
    </citation>
    <scope>NUCLEOTIDE SEQUENCE</scope>
    <source>
        <strain evidence="1">MA461A</strain>
    </source>
</reference>
<sequence length="54" mass="6462">EVERFIVLQFQNTESSKEYTKFVLEIELDSELLNSVKLDQDFETNLLNLRKIKN</sequence>
<dbReference type="EMBL" id="CAJVQC010117663">
    <property type="protein sequence ID" value="CAG8837433.1"/>
    <property type="molecule type" value="Genomic_DNA"/>
</dbReference>
<accession>A0ACA9SGA6</accession>